<name>A0ACC6UDV2_9BURK</name>
<organism evidence="1 2">
    <name type="scientific">Paraburkholderia phymatum</name>
    <dbReference type="NCBI Taxonomy" id="148447"/>
    <lineage>
        <taxon>Bacteria</taxon>
        <taxon>Pseudomonadati</taxon>
        <taxon>Pseudomonadota</taxon>
        <taxon>Betaproteobacteria</taxon>
        <taxon>Burkholderiales</taxon>
        <taxon>Burkholderiaceae</taxon>
        <taxon>Paraburkholderia</taxon>
    </lineage>
</organism>
<dbReference type="Proteomes" id="UP001558850">
    <property type="component" value="Unassembled WGS sequence"/>
</dbReference>
<protein>
    <submittedName>
        <fullName evidence="1">TIGR04255 family protein</fullName>
    </submittedName>
</protein>
<accession>A0ACC6UDV2</accession>
<evidence type="ECO:0000313" key="1">
    <source>
        <dbReference type="EMBL" id="MEX3937808.1"/>
    </source>
</evidence>
<proteinExistence type="predicted"/>
<dbReference type="EMBL" id="JBFRCH010000073">
    <property type="protein sequence ID" value="MEX3937808.1"/>
    <property type="molecule type" value="Genomic_DNA"/>
</dbReference>
<sequence length="275" mass="30170">MQPLGTWKNAPLAYVVAEVRFGSLLSLDSIAGRLQESLVSQFPRLIKGQAVALNFGAQVMTPQVVPRFHFLSEDGRTGVVLGHDTLAVHATTYIDSAHFAQVLREVWGAWLHAWPKTFVERLGMRYWDIVLPEGGLSVGDFFAAPFSGIETLWPGGRLSRHTHELVYEVAGPITQSTVVRAGTVPAAQPYPPAFFFVPELSPSERLQRATALAQREKDATIAFLDVDASAEIKRIVDADTFVDCAKILHQSQSAVFKALTSERGQTIWKDGVSDA</sequence>
<keyword evidence="2" id="KW-1185">Reference proteome</keyword>
<reference evidence="1" key="1">
    <citation type="submission" date="2024-07" db="EMBL/GenBank/DDBJ databases">
        <title>A survey of Mimosa microsymbionts across Brazilian biomes reveals a high diversity of Paraburkholderia nodulating endemic species, but also that Cupriavidus is common as a symbiont of widespread species.</title>
        <authorList>
            <person name="Rouws L."/>
            <person name="Barauna A."/>
            <person name="Beukes C."/>
            <person name="Rouws J.R.C."/>
            <person name="De Faria S.M."/>
            <person name="Gross E."/>
            <person name="Bueno Dos Reis Junior F."/>
            <person name="Simon M.F."/>
            <person name="Maluk M."/>
            <person name="Odee D.W."/>
            <person name="Kenicer G."/>
            <person name="Young J.P.W."/>
            <person name="Reis V.M."/>
            <person name="Zilli J."/>
            <person name="James E.K."/>
        </authorList>
    </citation>
    <scope>NUCLEOTIDE SEQUENCE</scope>
    <source>
        <strain evidence="1">EG181B</strain>
    </source>
</reference>
<gene>
    <name evidence="1" type="ORF">AB4Y32_39950</name>
</gene>
<comment type="caution">
    <text evidence="1">The sequence shown here is derived from an EMBL/GenBank/DDBJ whole genome shotgun (WGS) entry which is preliminary data.</text>
</comment>
<evidence type="ECO:0000313" key="2">
    <source>
        <dbReference type="Proteomes" id="UP001558850"/>
    </source>
</evidence>